<dbReference type="PROSITE" id="PS51085">
    <property type="entry name" value="2FE2S_FER_2"/>
    <property type="match status" value="1"/>
</dbReference>
<evidence type="ECO:0000259" key="6">
    <source>
        <dbReference type="PROSITE" id="PS51085"/>
    </source>
</evidence>
<dbReference type="InterPro" id="IPR036010">
    <property type="entry name" value="2Fe-2S_ferredoxin-like_sf"/>
</dbReference>
<keyword evidence="1" id="KW-0001">2Fe-2S</keyword>
<dbReference type="EMBL" id="CP103416">
    <property type="protein sequence ID" value="UVW34852.1"/>
    <property type="molecule type" value="Genomic_DNA"/>
</dbReference>
<evidence type="ECO:0000256" key="5">
    <source>
        <dbReference type="ARBA" id="ARBA00023014"/>
    </source>
</evidence>
<dbReference type="InterPro" id="IPR002888">
    <property type="entry name" value="2Fe-2S-bd"/>
</dbReference>
<protein>
    <submittedName>
        <fullName evidence="7">(2Fe-2S)-binding protein</fullName>
    </submittedName>
</protein>
<keyword evidence="3" id="KW-0560">Oxidoreductase</keyword>
<dbReference type="InterPro" id="IPR036884">
    <property type="entry name" value="2Fe-2S-bd_dom_sf"/>
</dbReference>
<dbReference type="SUPFAM" id="SSF54292">
    <property type="entry name" value="2Fe-2S ferredoxin-like"/>
    <property type="match status" value="1"/>
</dbReference>
<keyword evidence="4" id="KW-0408">Iron</keyword>
<dbReference type="InterPro" id="IPR001041">
    <property type="entry name" value="2Fe-2S_ferredoxin-type"/>
</dbReference>
<dbReference type="InterPro" id="IPR012675">
    <property type="entry name" value="Beta-grasp_dom_sf"/>
</dbReference>
<evidence type="ECO:0000256" key="3">
    <source>
        <dbReference type="ARBA" id="ARBA00023002"/>
    </source>
</evidence>
<sequence>MINFQLNNSPVQVDIDPDTPLLWVVRDHFKLKGSKFGCGMGLCGACTMHLNGEAVRTCTLPVSAVQGAVITSIEGLGTPDNLHPLQEAWVEHSVPQCGYCQSGQLMSASALLAKNPNPSDDDIETAMNGNICRCGTYSKIKSAIKSVIKPDAEAMRTQVSMVGTFDPTDGNAISTEANS</sequence>
<dbReference type="Gene3D" id="1.10.150.120">
    <property type="entry name" value="[2Fe-2S]-binding domain"/>
    <property type="match status" value="1"/>
</dbReference>
<evidence type="ECO:0000256" key="4">
    <source>
        <dbReference type="ARBA" id="ARBA00023004"/>
    </source>
</evidence>
<name>A0ABY5TLY4_9GAMM</name>
<organism evidence="7 8">
    <name type="scientific">SAR92 clade bacterium H455</name>
    <dbReference type="NCBI Taxonomy" id="2974818"/>
    <lineage>
        <taxon>Bacteria</taxon>
        <taxon>Pseudomonadati</taxon>
        <taxon>Pseudomonadota</taxon>
        <taxon>Gammaproteobacteria</taxon>
        <taxon>Cellvibrionales</taxon>
        <taxon>Porticoccaceae</taxon>
        <taxon>SAR92 clade</taxon>
    </lineage>
</organism>
<accession>A0ABY5TLY4</accession>
<evidence type="ECO:0000256" key="1">
    <source>
        <dbReference type="ARBA" id="ARBA00022714"/>
    </source>
</evidence>
<evidence type="ECO:0000256" key="2">
    <source>
        <dbReference type="ARBA" id="ARBA00022723"/>
    </source>
</evidence>
<dbReference type="Proteomes" id="UP001059934">
    <property type="component" value="Chromosome"/>
</dbReference>
<evidence type="ECO:0000313" key="8">
    <source>
        <dbReference type="Proteomes" id="UP001059934"/>
    </source>
</evidence>
<proteinExistence type="predicted"/>
<dbReference type="SUPFAM" id="SSF47741">
    <property type="entry name" value="CO dehydrogenase ISP C-domain like"/>
    <property type="match status" value="1"/>
</dbReference>
<dbReference type="InterPro" id="IPR006058">
    <property type="entry name" value="2Fe2S_fd_BS"/>
</dbReference>
<dbReference type="Pfam" id="PF00111">
    <property type="entry name" value="Fer2"/>
    <property type="match status" value="1"/>
</dbReference>
<feature type="domain" description="2Fe-2S ferredoxin-type" evidence="6">
    <location>
        <begin position="1"/>
        <end position="76"/>
    </location>
</feature>
<evidence type="ECO:0000313" key="7">
    <source>
        <dbReference type="EMBL" id="UVW34852.1"/>
    </source>
</evidence>
<dbReference type="PROSITE" id="PS00197">
    <property type="entry name" value="2FE2S_FER_1"/>
    <property type="match status" value="1"/>
</dbReference>
<keyword evidence="5" id="KW-0411">Iron-sulfur</keyword>
<dbReference type="PANTHER" id="PTHR44379">
    <property type="entry name" value="OXIDOREDUCTASE WITH IRON-SULFUR SUBUNIT"/>
    <property type="match status" value="1"/>
</dbReference>
<dbReference type="PANTHER" id="PTHR44379:SF2">
    <property type="entry name" value="BLR6218 PROTEIN"/>
    <property type="match status" value="1"/>
</dbReference>
<keyword evidence="2" id="KW-0479">Metal-binding</keyword>
<dbReference type="Pfam" id="PF01799">
    <property type="entry name" value="Fer2_2"/>
    <property type="match status" value="1"/>
</dbReference>
<dbReference type="CDD" id="cd00207">
    <property type="entry name" value="fer2"/>
    <property type="match status" value="1"/>
</dbReference>
<dbReference type="Gene3D" id="3.10.20.30">
    <property type="match status" value="1"/>
</dbReference>
<keyword evidence="8" id="KW-1185">Reference proteome</keyword>
<reference evidence="7" key="1">
    <citation type="submission" date="2022-08" db="EMBL/GenBank/DDBJ databases">
        <title>Catabolic pathway analysis in culturable SAR92 clade bacteria reveals their overlooked roles in DMSP degradation in coastal seas.</title>
        <authorList>
            <person name="He X."/>
            <person name="Zhang X."/>
            <person name="Zhang Y."/>
        </authorList>
    </citation>
    <scope>NUCLEOTIDE SEQUENCE</scope>
    <source>
        <strain evidence="7">H455</strain>
    </source>
</reference>
<gene>
    <name evidence="7" type="ORF">NYF23_12675</name>
</gene>
<dbReference type="InterPro" id="IPR051452">
    <property type="entry name" value="Diverse_Oxidoreductases"/>
</dbReference>